<dbReference type="Gene3D" id="3.30.450.20">
    <property type="entry name" value="PAS domain"/>
    <property type="match status" value="2"/>
</dbReference>
<dbReference type="AlphaFoldDB" id="A0A4R6Q199"/>
<keyword evidence="3" id="KW-1185">Reference proteome</keyword>
<reference evidence="2 3" key="1">
    <citation type="submission" date="2019-03" db="EMBL/GenBank/DDBJ databases">
        <title>Genomic Encyclopedia of Type Strains, Phase IV (KMG-IV): sequencing the most valuable type-strain genomes for metagenomic binning, comparative biology and taxonomic classification.</title>
        <authorList>
            <person name="Goeker M."/>
        </authorList>
    </citation>
    <scope>NUCLEOTIDE SEQUENCE [LARGE SCALE GENOMIC DNA]</scope>
    <source>
        <strain evidence="2 3">DSM 28287</strain>
    </source>
</reference>
<keyword evidence="1" id="KW-0472">Membrane</keyword>
<accession>A0A4R6Q199</accession>
<evidence type="ECO:0000256" key="1">
    <source>
        <dbReference type="SAM" id="Phobius"/>
    </source>
</evidence>
<sequence>MRKKHDSILALAIELLLTIGISIIIVINSIGVVAEEADKYVKDVDYNYEMLMDSYKSIFSAMIIPVEKKLATNPSFEEMDAWLKAYDSVFEEAVGADIYDGFALSYKGGYAHSWNYGDYSDYDATARPWYKGAQKAAGKVAVIAPYVSYLGGTGDAISEDAYIELSIVKKYSKTISFDLDIKLSQLDDIVVDRTTTYESSSAILYDKNGYILSSTDEDLYAHNINEPDKHINKSLARA</sequence>
<keyword evidence="1" id="KW-1133">Transmembrane helix</keyword>
<evidence type="ECO:0000313" key="3">
    <source>
        <dbReference type="Proteomes" id="UP000295500"/>
    </source>
</evidence>
<keyword evidence="1" id="KW-0812">Transmembrane</keyword>
<dbReference type="RefSeq" id="WP_133528525.1">
    <property type="nucleotide sequence ID" value="NZ_CALCQM010000181.1"/>
</dbReference>
<gene>
    <name evidence="2" type="ORF">EV211_11912</name>
</gene>
<dbReference type="EMBL" id="SNXO01000019">
    <property type="protein sequence ID" value="TDP54931.1"/>
    <property type="molecule type" value="Genomic_DNA"/>
</dbReference>
<name>A0A4R6Q199_9FIRM</name>
<protein>
    <recommendedName>
        <fullName evidence="4">Methyl-accepting chemotaxis protein</fullName>
    </recommendedName>
</protein>
<organism evidence="2 3">
    <name type="scientific">Aminicella lysinilytica</name>
    <dbReference type="NCBI Taxonomy" id="433323"/>
    <lineage>
        <taxon>Bacteria</taxon>
        <taxon>Bacillati</taxon>
        <taxon>Bacillota</taxon>
        <taxon>Clostridia</taxon>
        <taxon>Peptostreptococcales</taxon>
        <taxon>Anaerovoracaceae</taxon>
        <taxon>Aminicella</taxon>
    </lineage>
</organism>
<feature type="transmembrane region" description="Helical" evidence="1">
    <location>
        <begin position="7"/>
        <end position="27"/>
    </location>
</feature>
<comment type="caution">
    <text evidence="2">The sequence shown here is derived from an EMBL/GenBank/DDBJ whole genome shotgun (WGS) entry which is preliminary data.</text>
</comment>
<dbReference type="Proteomes" id="UP000295500">
    <property type="component" value="Unassembled WGS sequence"/>
</dbReference>
<dbReference type="OrthoDB" id="13222at2"/>
<evidence type="ECO:0000313" key="2">
    <source>
        <dbReference type="EMBL" id="TDP54931.1"/>
    </source>
</evidence>
<proteinExistence type="predicted"/>
<evidence type="ECO:0008006" key="4">
    <source>
        <dbReference type="Google" id="ProtNLM"/>
    </source>
</evidence>